<protein>
    <submittedName>
        <fullName evidence="2">Uncharacterized protein</fullName>
    </submittedName>
</protein>
<evidence type="ECO:0000313" key="2">
    <source>
        <dbReference type="EMBL" id="NDP47933.1"/>
    </source>
</evidence>
<gene>
    <name evidence="2" type="ORF">GZ085_05980</name>
</gene>
<dbReference type="AlphaFoldDB" id="A0A7C9JWK2"/>
<feature type="non-terminal residue" evidence="2">
    <location>
        <position position="51"/>
    </location>
</feature>
<name>A0A7C9JWK2_9PROT</name>
<proteinExistence type="predicted"/>
<organism evidence="2 3">
    <name type="scientific">Sulfuriferula multivorans</name>
    <dbReference type="NCBI Taxonomy" id="1559896"/>
    <lineage>
        <taxon>Bacteria</taxon>
        <taxon>Pseudomonadati</taxon>
        <taxon>Pseudomonadota</taxon>
        <taxon>Betaproteobacteria</taxon>
        <taxon>Nitrosomonadales</taxon>
        <taxon>Sulfuricellaceae</taxon>
        <taxon>Sulfuriferula</taxon>
    </lineage>
</organism>
<evidence type="ECO:0000256" key="1">
    <source>
        <dbReference type="SAM" id="SignalP"/>
    </source>
</evidence>
<dbReference type="Proteomes" id="UP000483432">
    <property type="component" value="Unassembled WGS sequence"/>
</dbReference>
<feature type="signal peptide" evidence="1">
    <location>
        <begin position="1"/>
        <end position="25"/>
    </location>
</feature>
<sequence>MTRFNSSAIKWLGLLAATVALSGCAGTGSVSESAAGRIKITSDPAGAVAYA</sequence>
<reference evidence="2 3" key="1">
    <citation type="submission" date="2019-09" db="EMBL/GenBank/DDBJ databases">
        <title>H2 Metabolism Revealed by Metagenomic Analysis in Subglacial Sediment of East Antarctica.</title>
        <authorList>
            <person name="Yang Z."/>
            <person name="Zhang Y."/>
            <person name="Lv Y."/>
            <person name="Yan W."/>
            <person name="Xiao X."/>
            <person name="Sun B."/>
            <person name="Ma H."/>
        </authorList>
    </citation>
    <scope>NUCLEOTIDE SEQUENCE [LARGE SCALE GENOMIC DNA]</scope>
    <source>
        <strain evidence="2">Bin2_2</strain>
    </source>
</reference>
<dbReference type="PROSITE" id="PS51257">
    <property type="entry name" value="PROKAR_LIPOPROTEIN"/>
    <property type="match status" value="1"/>
</dbReference>
<dbReference type="EMBL" id="JAAFGW010000067">
    <property type="protein sequence ID" value="NDP47933.1"/>
    <property type="molecule type" value="Genomic_DNA"/>
</dbReference>
<evidence type="ECO:0000313" key="3">
    <source>
        <dbReference type="Proteomes" id="UP000483432"/>
    </source>
</evidence>
<accession>A0A7C9JWK2</accession>
<comment type="caution">
    <text evidence="2">The sequence shown here is derived from an EMBL/GenBank/DDBJ whole genome shotgun (WGS) entry which is preliminary data.</text>
</comment>
<keyword evidence="1" id="KW-0732">Signal</keyword>
<feature type="chain" id="PRO_5028948475" evidence="1">
    <location>
        <begin position="26"/>
        <end position="51"/>
    </location>
</feature>